<dbReference type="STRING" id="101091.A0A1C7N780"/>
<feature type="compositionally biased region" description="Polar residues" evidence="1">
    <location>
        <begin position="256"/>
        <end position="275"/>
    </location>
</feature>
<dbReference type="OrthoDB" id="2222735at2759"/>
<dbReference type="InParanoid" id="A0A1C7N780"/>
<dbReference type="AlphaFoldDB" id="A0A1C7N780"/>
<feature type="domain" description="BRCT" evidence="2">
    <location>
        <begin position="53"/>
        <end position="141"/>
    </location>
</feature>
<dbReference type="InterPro" id="IPR036420">
    <property type="entry name" value="BRCT_dom_sf"/>
</dbReference>
<dbReference type="PROSITE" id="PS50172">
    <property type="entry name" value="BRCT"/>
    <property type="match status" value="1"/>
</dbReference>
<dbReference type="SMART" id="SM00292">
    <property type="entry name" value="BRCT"/>
    <property type="match status" value="1"/>
</dbReference>
<evidence type="ECO:0000256" key="1">
    <source>
        <dbReference type="SAM" id="MobiDB-lite"/>
    </source>
</evidence>
<dbReference type="InterPro" id="IPR001357">
    <property type="entry name" value="BRCT_dom"/>
</dbReference>
<accession>A0A1C7N780</accession>
<dbReference type="Proteomes" id="UP000093000">
    <property type="component" value="Unassembled WGS sequence"/>
</dbReference>
<dbReference type="Pfam" id="PF00533">
    <property type="entry name" value="BRCT"/>
    <property type="match status" value="1"/>
</dbReference>
<sequence length="302" mass="35091">MENVSLVQHNNFRFTARINQPKRTIKKPRQIRQKRPKLSFPNPTLLPELDLNDLPPVLKNYVILIQSNPRSQLQSLAEGLGATVKQEMEKAVTHVVITKETSKEQRLIHAYEKKSIICVSPKWLLTCYSTQQYHSPLSFPVEINDEQYILNDVHVVENPFEADYIDFDAIEQTKAVEGQLRMDQFLIPPPQPTQEEEEEAPLMLSQEVAEQEYFYNQDCPSSMDPSQQKKRKEEAEKRNLQAQRYIEQRQKETAAKPSTSELTIRSLASHNQQSDQLFGQERLRVWYGEQAKSAVKSKRKRG</sequence>
<dbReference type="SUPFAM" id="SSF52113">
    <property type="entry name" value="BRCT domain"/>
    <property type="match status" value="1"/>
</dbReference>
<evidence type="ECO:0000313" key="4">
    <source>
        <dbReference type="Proteomes" id="UP000093000"/>
    </source>
</evidence>
<evidence type="ECO:0000313" key="3">
    <source>
        <dbReference type="EMBL" id="OBZ84459.1"/>
    </source>
</evidence>
<protein>
    <recommendedName>
        <fullName evidence="2">BRCT domain-containing protein</fullName>
    </recommendedName>
</protein>
<keyword evidence="4" id="KW-1185">Reference proteome</keyword>
<name>A0A1C7N780_9FUNG</name>
<comment type="caution">
    <text evidence="3">The sequence shown here is derived from an EMBL/GenBank/DDBJ whole genome shotgun (WGS) entry which is preliminary data.</text>
</comment>
<reference evidence="3 4" key="1">
    <citation type="submission" date="2016-03" db="EMBL/GenBank/DDBJ databases">
        <title>Choanephora cucurbitarum.</title>
        <authorList>
            <person name="Min B."/>
            <person name="Park H."/>
            <person name="Park J.-H."/>
            <person name="Shin H.-D."/>
            <person name="Choi I.-G."/>
        </authorList>
    </citation>
    <scope>NUCLEOTIDE SEQUENCE [LARGE SCALE GENOMIC DNA]</scope>
    <source>
        <strain evidence="3 4">KUS-F28377</strain>
    </source>
</reference>
<gene>
    <name evidence="3" type="ORF">A0J61_07487</name>
</gene>
<proteinExistence type="predicted"/>
<organism evidence="3 4">
    <name type="scientific">Choanephora cucurbitarum</name>
    <dbReference type="NCBI Taxonomy" id="101091"/>
    <lineage>
        <taxon>Eukaryota</taxon>
        <taxon>Fungi</taxon>
        <taxon>Fungi incertae sedis</taxon>
        <taxon>Mucoromycota</taxon>
        <taxon>Mucoromycotina</taxon>
        <taxon>Mucoromycetes</taxon>
        <taxon>Mucorales</taxon>
        <taxon>Mucorineae</taxon>
        <taxon>Choanephoraceae</taxon>
        <taxon>Choanephoroideae</taxon>
        <taxon>Choanephora</taxon>
    </lineage>
</organism>
<dbReference type="EMBL" id="LUGH01000507">
    <property type="protein sequence ID" value="OBZ84459.1"/>
    <property type="molecule type" value="Genomic_DNA"/>
</dbReference>
<feature type="region of interest" description="Disordered" evidence="1">
    <location>
        <begin position="217"/>
        <end position="275"/>
    </location>
</feature>
<dbReference type="Gene3D" id="3.40.50.10190">
    <property type="entry name" value="BRCT domain"/>
    <property type="match status" value="1"/>
</dbReference>
<evidence type="ECO:0000259" key="2">
    <source>
        <dbReference type="PROSITE" id="PS50172"/>
    </source>
</evidence>